<feature type="domain" description="Peptidase M20 dimerisation" evidence="3">
    <location>
        <begin position="188"/>
        <end position="284"/>
    </location>
</feature>
<keyword evidence="1 4" id="KW-0378">Hydrolase</keyword>
<dbReference type="PANTHER" id="PTHR11014:SF63">
    <property type="entry name" value="METALLOPEPTIDASE, PUTATIVE (AFU_ORTHOLOGUE AFUA_6G09600)-RELATED"/>
    <property type="match status" value="1"/>
</dbReference>
<dbReference type="SUPFAM" id="SSF55031">
    <property type="entry name" value="Bacterial exopeptidase dimerisation domain"/>
    <property type="match status" value="1"/>
</dbReference>
<keyword evidence="5" id="KW-1185">Reference proteome</keyword>
<dbReference type="InterPro" id="IPR036264">
    <property type="entry name" value="Bact_exopeptidase_dim_dom"/>
</dbReference>
<dbReference type="InterPro" id="IPR017439">
    <property type="entry name" value="Amidohydrolase"/>
</dbReference>
<keyword evidence="2" id="KW-0479">Metal-binding</keyword>
<dbReference type="AlphaFoldDB" id="A0A6N7LIU8"/>
<comment type="caution">
    <text evidence="4">The sequence shown here is derived from an EMBL/GenBank/DDBJ whole genome shotgun (WGS) entry which is preliminary data.</text>
</comment>
<dbReference type="RefSeq" id="WP_153441567.1">
    <property type="nucleotide sequence ID" value="NZ_CP121659.1"/>
</dbReference>
<accession>A0A6N7LIU8</accession>
<dbReference type="GO" id="GO:0050118">
    <property type="term" value="F:N-acetyldiaminopimelate deacetylase activity"/>
    <property type="evidence" value="ECO:0007669"/>
    <property type="project" value="UniProtKB-ARBA"/>
</dbReference>
<dbReference type="GO" id="GO:0046872">
    <property type="term" value="F:metal ion binding"/>
    <property type="evidence" value="ECO:0007669"/>
    <property type="project" value="UniProtKB-KW"/>
</dbReference>
<name>A0A6N7LIU8_SINTE</name>
<dbReference type="Proteomes" id="UP000439983">
    <property type="component" value="Unassembled WGS sequence"/>
</dbReference>
<evidence type="ECO:0000256" key="2">
    <source>
        <dbReference type="PIRSR" id="PIRSR005962-1"/>
    </source>
</evidence>
<dbReference type="EMBL" id="WITC01000101">
    <property type="protein sequence ID" value="MQX17707.1"/>
    <property type="molecule type" value="Genomic_DNA"/>
</dbReference>
<feature type="binding site" evidence="2">
    <location>
        <position position="105"/>
    </location>
    <ligand>
        <name>Mn(2+)</name>
        <dbReference type="ChEBI" id="CHEBI:29035"/>
        <label>2</label>
    </ligand>
</feature>
<dbReference type="GO" id="GO:0019877">
    <property type="term" value="P:diaminopimelate biosynthetic process"/>
    <property type="evidence" value="ECO:0007669"/>
    <property type="project" value="UniProtKB-ARBA"/>
</dbReference>
<dbReference type="PIRSF" id="PIRSF005962">
    <property type="entry name" value="Pept_M20D_amidohydro"/>
    <property type="match status" value="1"/>
</dbReference>
<feature type="binding site" evidence="2">
    <location>
        <position position="164"/>
    </location>
    <ligand>
        <name>Mn(2+)</name>
        <dbReference type="ChEBI" id="CHEBI:29035"/>
        <label>2</label>
    </ligand>
</feature>
<dbReference type="InterPro" id="IPR002933">
    <property type="entry name" value="Peptidase_M20"/>
</dbReference>
<dbReference type="Pfam" id="PF07687">
    <property type="entry name" value="M20_dimer"/>
    <property type="match status" value="1"/>
</dbReference>
<organism evidence="4 5">
    <name type="scientific">Sinorhizobium terangae</name>
    <dbReference type="NCBI Taxonomy" id="110322"/>
    <lineage>
        <taxon>Bacteria</taxon>
        <taxon>Pseudomonadati</taxon>
        <taxon>Pseudomonadota</taxon>
        <taxon>Alphaproteobacteria</taxon>
        <taxon>Hyphomicrobiales</taxon>
        <taxon>Rhizobiaceae</taxon>
        <taxon>Sinorhizobium/Ensifer group</taxon>
        <taxon>Sinorhizobium</taxon>
    </lineage>
</organism>
<dbReference type="Gene3D" id="3.40.630.10">
    <property type="entry name" value="Zn peptidases"/>
    <property type="match status" value="1"/>
</dbReference>
<evidence type="ECO:0000313" key="5">
    <source>
        <dbReference type="Proteomes" id="UP000439983"/>
    </source>
</evidence>
<dbReference type="Gene3D" id="3.30.70.360">
    <property type="match status" value="1"/>
</dbReference>
<proteinExistence type="predicted"/>
<gene>
    <name evidence="4" type="ORF">GHK62_24040</name>
</gene>
<dbReference type="Pfam" id="PF01546">
    <property type="entry name" value="Peptidase_M20"/>
    <property type="match status" value="1"/>
</dbReference>
<evidence type="ECO:0000313" key="4">
    <source>
        <dbReference type="EMBL" id="MQX17707.1"/>
    </source>
</evidence>
<feature type="binding site" evidence="2">
    <location>
        <position position="359"/>
    </location>
    <ligand>
        <name>Mn(2+)</name>
        <dbReference type="ChEBI" id="CHEBI:29035"/>
        <label>2</label>
    </ligand>
</feature>
<comment type="cofactor">
    <cofactor evidence="2">
        <name>Mn(2+)</name>
        <dbReference type="ChEBI" id="CHEBI:29035"/>
    </cofactor>
    <text evidence="2">The Mn(2+) ion enhances activity.</text>
</comment>
<dbReference type="CDD" id="cd05666">
    <property type="entry name" value="M20_Acy1-like"/>
    <property type="match status" value="1"/>
</dbReference>
<feature type="binding site" evidence="2">
    <location>
        <position position="103"/>
    </location>
    <ligand>
        <name>Mn(2+)</name>
        <dbReference type="ChEBI" id="CHEBI:29035"/>
        <label>2</label>
    </ligand>
</feature>
<dbReference type="PANTHER" id="PTHR11014">
    <property type="entry name" value="PEPTIDASE M20 FAMILY MEMBER"/>
    <property type="match status" value="1"/>
</dbReference>
<evidence type="ECO:0000256" key="1">
    <source>
        <dbReference type="ARBA" id="ARBA00022801"/>
    </source>
</evidence>
<evidence type="ECO:0000259" key="3">
    <source>
        <dbReference type="Pfam" id="PF07687"/>
    </source>
</evidence>
<dbReference type="SUPFAM" id="SSF53187">
    <property type="entry name" value="Zn-dependent exopeptidases"/>
    <property type="match status" value="1"/>
</dbReference>
<sequence length="387" mass="41090">MPILNRAAELQNEVTEWRRHLHRNPELLFAVENTAAFVERKLKEFGVDEIVTGLGRTGVVGIIRGNLGAGRTIGLRADMDALPITETSGKPWASTTAGKMHACGHDGHTAMLLGAAKYLAETRNFAGSVAVIFQPAEEGGGGGNEMVKDGMMERFAIEEVYGMHNMPGMPVGHFGSRVGPIMASTDEFTITINGRGGHAAQPHKTIDPIVIGAQIVNALQTIASRTVDPLGSVVVSVTKFNAGFAHNVIPEQAVLAGTVRTLMPEVRDTGEARIRQIAESIAGAYGATVNVWYGRNYPVTVNHADETGHALAAAATVAGAAQVNASLDPMMGGEDFSYMLLARPGAFIFMGNGDTAGLHHPAYDFNDEAIPHGISYWVKLAETRLAA</sequence>
<keyword evidence="2" id="KW-0464">Manganese</keyword>
<feature type="binding site" evidence="2">
    <location>
        <position position="138"/>
    </location>
    <ligand>
        <name>Mn(2+)</name>
        <dbReference type="ChEBI" id="CHEBI:29035"/>
        <label>2</label>
    </ligand>
</feature>
<protein>
    <submittedName>
        <fullName evidence="4">Amidohydrolase</fullName>
    </submittedName>
</protein>
<dbReference type="InterPro" id="IPR011650">
    <property type="entry name" value="Peptidase_M20_dimer"/>
</dbReference>
<dbReference type="FunFam" id="3.30.70.360:FF:000001">
    <property type="entry name" value="N-acetyldiaminopimelate deacetylase"/>
    <property type="match status" value="1"/>
</dbReference>
<reference evidence="4 5" key="1">
    <citation type="journal article" date="2013" name="Genome Biol.">
        <title>Comparative genomics of the core and accessory genomes of 48 Sinorhizobium strains comprising five genospecies.</title>
        <authorList>
            <person name="Sugawara M."/>
            <person name="Epstein B."/>
            <person name="Badgley B.D."/>
            <person name="Unno T."/>
            <person name="Xu L."/>
            <person name="Reese J."/>
            <person name="Gyaneshwar P."/>
            <person name="Denny R."/>
            <person name="Mudge J."/>
            <person name="Bharti A.K."/>
            <person name="Farmer A.D."/>
            <person name="May G.D."/>
            <person name="Woodward J.E."/>
            <person name="Medigue C."/>
            <person name="Vallenet D."/>
            <person name="Lajus A."/>
            <person name="Rouy Z."/>
            <person name="Martinez-Vaz B."/>
            <person name="Tiffin P."/>
            <person name="Young N.D."/>
            <person name="Sadowsky M.J."/>
        </authorList>
    </citation>
    <scope>NUCLEOTIDE SEQUENCE [LARGE SCALE GENOMIC DNA]</scope>
    <source>
        <strain evidence="4 5">USDA4894</strain>
    </source>
</reference>
<dbReference type="NCBIfam" id="TIGR01891">
    <property type="entry name" value="amidohydrolases"/>
    <property type="match status" value="1"/>
</dbReference>
<dbReference type="OrthoDB" id="9777385at2"/>